<keyword evidence="1" id="KW-1133">Transmembrane helix</keyword>
<evidence type="ECO:0000313" key="2">
    <source>
        <dbReference type="EMBL" id="MED4404221.1"/>
    </source>
</evidence>
<name>A0ABU6P4L4_9BACI</name>
<feature type="transmembrane region" description="Helical" evidence="1">
    <location>
        <begin position="38"/>
        <end position="56"/>
    </location>
</feature>
<evidence type="ECO:0000313" key="3">
    <source>
        <dbReference type="Proteomes" id="UP001342826"/>
    </source>
</evidence>
<dbReference type="RefSeq" id="WP_328016039.1">
    <property type="nucleotide sequence ID" value="NZ_JARTFS010000030.1"/>
</dbReference>
<protein>
    <submittedName>
        <fullName evidence="2">Uncharacterized protein</fullName>
    </submittedName>
</protein>
<gene>
    <name evidence="2" type="ORF">P9271_23410</name>
</gene>
<sequence>MNKIKSEFWDVIETEKDLLQIALKEEFNLNKRLNHDQYVLFFYKITVMGIYSISPIKIKMYRSKRELLKDLTHRKEHFIEIRDEIVNFNKHPIEYTFVGVIELTDKFLLKVEKKRDKQKLIFQLDKAYGSLS</sequence>
<accession>A0ABU6P4L4</accession>
<proteinExistence type="predicted"/>
<organism evidence="2 3">
    <name type="scientific">Metabacillus fastidiosus</name>
    <dbReference type="NCBI Taxonomy" id="1458"/>
    <lineage>
        <taxon>Bacteria</taxon>
        <taxon>Bacillati</taxon>
        <taxon>Bacillota</taxon>
        <taxon>Bacilli</taxon>
        <taxon>Bacillales</taxon>
        <taxon>Bacillaceae</taxon>
        <taxon>Metabacillus</taxon>
    </lineage>
</organism>
<keyword evidence="3" id="KW-1185">Reference proteome</keyword>
<keyword evidence="1" id="KW-0812">Transmembrane</keyword>
<keyword evidence="1" id="KW-0472">Membrane</keyword>
<reference evidence="2 3" key="1">
    <citation type="submission" date="2023-03" db="EMBL/GenBank/DDBJ databases">
        <title>Bacillus Genome Sequencing.</title>
        <authorList>
            <person name="Dunlap C."/>
        </authorList>
    </citation>
    <scope>NUCLEOTIDE SEQUENCE [LARGE SCALE GENOMIC DNA]</scope>
    <source>
        <strain evidence="2 3">NRS-1717</strain>
    </source>
</reference>
<dbReference type="Proteomes" id="UP001342826">
    <property type="component" value="Unassembled WGS sequence"/>
</dbReference>
<dbReference type="EMBL" id="JARTFS010000030">
    <property type="protein sequence ID" value="MED4404221.1"/>
    <property type="molecule type" value="Genomic_DNA"/>
</dbReference>
<evidence type="ECO:0000256" key="1">
    <source>
        <dbReference type="SAM" id="Phobius"/>
    </source>
</evidence>
<comment type="caution">
    <text evidence="2">The sequence shown here is derived from an EMBL/GenBank/DDBJ whole genome shotgun (WGS) entry which is preliminary data.</text>
</comment>